<dbReference type="GO" id="GO:0016491">
    <property type="term" value="F:oxidoreductase activity"/>
    <property type="evidence" value="ECO:0007669"/>
    <property type="project" value="InterPro"/>
</dbReference>
<dbReference type="PANTHER" id="PTHR23409:SF18">
    <property type="entry name" value="RIBONUCLEOSIDE-DIPHOSPHATE REDUCTASE SUBUNIT M2"/>
    <property type="match status" value="1"/>
</dbReference>
<gene>
    <name evidence="2" type="ORF">PsYK624_013390</name>
</gene>
<dbReference type="GO" id="GO:0009263">
    <property type="term" value="P:deoxyribonucleotide biosynthetic process"/>
    <property type="evidence" value="ECO:0007669"/>
    <property type="project" value="InterPro"/>
</dbReference>
<proteinExistence type="inferred from homology"/>
<keyword evidence="3" id="KW-1185">Reference proteome</keyword>
<reference evidence="2 3" key="1">
    <citation type="submission" date="2021-08" db="EMBL/GenBank/DDBJ databases">
        <title>Draft Genome Sequence of Phanerochaete sordida strain YK-624.</title>
        <authorList>
            <person name="Mori T."/>
            <person name="Dohra H."/>
            <person name="Suzuki T."/>
            <person name="Kawagishi H."/>
            <person name="Hirai H."/>
        </authorList>
    </citation>
    <scope>NUCLEOTIDE SEQUENCE [LARGE SCALE GENOMIC DNA]</scope>
    <source>
        <strain evidence="2 3">YK-624</strain>
    </source>
</reference>
<evidence type="ECO:0000256" key="1">
    <source>
        <dbReference type="ARBA" id="ARBA00009303"/>
    </source>
</evidence>
<dbReference type="Proteomes" id="UP000703269">
    <property type="component" value="Unassembled WGS sequence"/>
</dbReference>
<dbReference type="CDD" id="cd01049">
    <property type="entry name" value="RNRR2"/>
    <property type="match status" value="1"/>
</dbReference>
<evidence type="ECO:0000313" key="2">
    <source>
        <dbReference type="EMBL" id="GJE85260.1"/>
    </source>
</evidence>
<organism evidence="2 3">
    <name type="scientific">Phanerochaete sordida</name>
    <dbReference type="NCBI Taxonomy" id="48140"/>
    <lineage>
        <taxon>Eukaryota</taxon>
        <taxon>Fungi</taxon>
        <taxon>Dikarya</taxon>
        <taxon>Basidiomycota</taxon>
        <taxon>Agaricomycotina</taxon>
        <taxon>Agaricomycetes</taxon>
        <taxon>Polyporales</taxon>
        <taxon>Phanerochaetaceae</taxon>
        <taxon>Phanerochaete</taxon>
    </lineage>
</organism>
<dbReference type="PROSITE" id="PS00368">
    <property type="entry name" value="RIBORED_SMALL"/>
    <property type="match status" value="1"/>
</dbReference>
<comment type="similarity">
    <text evidence="1">Belongs to the ribonucleoside diphosphate reductase small chain family.</text>
</comment>
<dbReference type="InterPro" id="IPR033909">
    <property type="entry name" value="RNR_small"/>
</dbReference>
<dbReference type="Gene3D" id="1.10.620.20">
    <property type="entry name" value="Ribonucleotide Reductase, subunit A"/>
    <property type="match status" value="2"/>
</dbReference>
<protein>
    <submittedName>
        <fullName evidence="2">Ribonucleotide reductase small subunit</fullName>
    </submittedName>
</protein>
<dbReference type="SUPFAM" id="SSF47240">
    <property type="entry name" value="Ferritin-like"/>
    <property type="match status" value="1"/>
</dbReference>
<name>A0A9P3G018_9APHY</name>
<accession>A0A9P3G018</accession>
<sequence length="312" mass="35343">MIRLSTHSTDCIRSEEIDSRRTLDAIEPLLAAGTRRSTLYPVLYPELWDMYKAAEACFWTVEEVDLAKDLPHWRDKLTDDERFFLARVLAFFACSDGIVCDNLVQRFYTEVQASEVRCFYGYQIMIENIHAEMYSILLDTFIQDKDEKDRLFDAVNTVPSIADKASWTTRWIADTNAPFAQRLVAFAAVEGLHTTFACKVHATLSRPLPCDTIKHIIHEAVALEVAFVEESLPVAVIGMNHVLMTQYVRYVADHLLVLLGCSKSFHVPNPFDFMDLISLSGKTNFFEKRVSEYSKAGVGTVGAAEFALDADF</sequence>
<dbReference type="InterPro" id="IPR030475">
    <property type="entry name" value="RNR_small_AS"/>
</dbReference>
<dbReference type="EMBL" id="BPQB01000002">
    <property type="protein sequence ID" value="GJE85260.1"/>
    <property type="molecule type" value="Genomic_DNA"/>
</dbReference>
<dbReference type="OrthoDB" id="10248373at2759"/>
<dbReference type="PANTHER" id="PTHR23409">
    <property type="entry name" value="RIBONUCLEOSIDE-DIPHOSPHATE REDUCTASE SMALL CHAIN"/>
    <property type="match status" value="1"/>
</dbReference>
<comment type="caution">
    <text evidence="2">The sequence shown here is derived from an EMBL/GenBank/DDBJ whole genome shotgun (WGS) entry which is preliminary data.</text>
</comment>
<dbReference type="Pfam" id="PF00268">
    <property type="entry name" value="Ribonuc_red_sm"/>
    <property type="match status" value="1"/>
</dbReference>
<evidence type="ECO:0000313" key="3">
    <source>
        <dbReference type="Proteomes" id="UP000703269"/>
    </source>
</evidence>
<dbReference type="AlphaFoldDB" id="A0A9P3G018"/>
<dbReference type="InterPro" id="IPR000358">
    <property type="entry name" value="RNR_small_fam"/>
</dbReference>
<dbReference type="InterPro" id="IPR012348">
    <property type="entry name" value="RNR-like"/>
</dbReference>
<dbReference type="InterPro" id="IPR009078">
    <property type="entry name" value="Ferritin-like_SF"/>
</dbReference>